<accession>A0AAV4T2P4</accession>
<evidence type="ECO:0000313" key="2">
    <source>
        <dbReference type="EMBL" id="GIY40918.1"/>
    </source>
</evidence>
<dbReference type="Proteomes" id="UP001054945">
    <property type="component" value="Unassembled WGS sequence"/>
</dbReference>
<name>A0AAV4T2P4_CAEEX</name>
<organism evidence="2 3">
    <name type="scientific">Caerostris extrusa</name>
    <name type="common">Bark spider</name>
    <name type="synonym">Caerostris bankana</name>
    <dbReference type="NCBI Taxonomy" id="172846"/>
    <lineage>
        <taxon>Eukaryota</taxon>
        <taxon>Metazoa</taxon>
        <taxon>Ecdysozoa</taxon>
        <taxon>Arthropoda</taxon>
        <taxon>Chelicerata</taxon>
        <taxon>Arachnida</taxon>
        <taxon>Araneae</taxon>
        <taxon>Araneomorphae</taxon>
        <taxon>Entelegynae</taxon>
        <taxon>Araneoidea</taxon>
        <taxon>Araneidae</taxon>
        <taxon>Caerostris</taxon>
    </lineage>
</organism>
<proteinExistence type="predicted"/>
<feature type="region of interest" description="Disordered" evidence="1">
    <location>
        <begin position="21"/>
        <end position="58"/>
    </location>
</feature>
<feature type="compositionally biased region" description="Basic residues" evidence="1">
    <location>
        <begin position="41"/>
        <end position="52"/>
    </location>
</feature>
<evidence type="ECO:0000256" key="1">
    <source>
        <dbReference type="SAM" id="MobiDB-lite"/>
    </source>
</evidence>
<reference evidence="2 3" key="1">
    <citation type="submission" date="2021-06" db="EMBL/GenBank/DDBJ databases">
        <title>Caerostris extrusa draft genome.</title>
        <authorList>
            <person name="Kono N."/>
            <person name="Arakawa K."/>
        </authorList>
    </citation>
    <scope>NUCLEOTIDE SEQUENCE [LARGE SCALE GENOMIC DNA]</scope>
</reference>
<keyword evidence="3" id="KW-1185">Reference proteome</keyword>
<protein>
    <submittedName>
        <fullName evidence="2">Uncharacterized protein</fullName>
    </submittedName>
</protein>
<gene>
    <name evidence="2" type="ORF">CEXT_749641</name>
</gene>
<sequence>MGTKLILVRWSHVVGKDKEKLTGHVPSNIGPEKATQCSNVGRHKDRTKKKKPTNMENPLIWRIDDRRNINPLVRQSRKQIVAAGCPLVGIGQQKADNRENPIMPGLG</sequence>
<evidence type="ECO:0000313" key="3">
    <source>
        <dbReference type="Proteomes" id="UP001054945"/>
    </source>
</evidence>
<dbReference type="EMBL" id="BPLR01010675">
    <property type="protein sequence ID" value="GIY40918.1"/>
    <property type="molecule type" value="Genomic_DNA"/>
</dbReference>
<comment type="caution">
    <text evidence="2">The sequence shown here is derived from an EMBL/GenBank/DDBJ whole genome shotgun (WGS) entry which is preliminary data.</text>
</comment>
<dbReference type="AlphaFoldDB" id="A0AAV4T2P4"/>